<reference evidence="2" key="2">
    <citation type="submission" date="2022-03" db="EMBL/GenBank/DDBJ databases">
        <title>Draft title - Genomic analysis of global carrot germplasm unveils the trajectory of domestication and the origin of high carotenoid orange carrot.</title>
        <authorList>
            <person name="Iorizzo M."/>
            <person name="Ellison S."/>
            <person name="Senalik D."/>
            <person name="Macko-Podgorni A."/>
            <person name="Grzebelus D."/>
            <person name="Bostan H."/>
            <person name="Rolling W."/>
            <person name="Curaba J."/>
            <person name="Simon P."/>
        </authorList>
    </citation>
    <scope>NUCLEOTIDE SEQUENCE</scope>
    <source>
        <tissue evidence="2">Leaf</tissue>
    </source>
</reference>
<organism evidence="2 3">
    <name type="scientific">Daucus carota subsp. sativus</name>
    <name type="common">Carrot</name>
    <dbReference type="NCBI Taxonomy" id="79200"/>
    <lineage>
        <taxon>Eukaryota</taxon>
        <taxon>Viridiplantae</taxon>
        <taxon>Streptophyta</taxon>
        <taxon>Embryophyta</taxon>
        <taxon>Tracheophyta</taxon>
        <taxon>Spermatophyta</taxon>
        <taxon>Magnoliopsida</taxon>
        <taxon>eudicotyledons</taxon>
        <taxon>Gunneridae</taxon>
        <taxon>Pentapetalae</taxon>
        <taxon>asterids</taxon>
        <taxon>campanulids</taxon>
        <taxon>Apiales</taxon>
        <taxon>Apiaceae</taxon>
        <taxon>Apioideae</taxon>
        <taxon>Scandiceae</taxon>
        <taxon>Daucinae</taxon>
        <taxon>Daucus</taxon>
        <taxon>Daucus sect. Daucus</taxon>
    </lineage>
</organism>
<dbReference type="AlphaFoldDB" id="A0A166I4E1"/>
<accession>A0A166I4E1</accession>
<gene>
    <name evidence="2" type="ORF">DCAR_0103595</name>
</gene>
<feature type="region of interest" description="Disordered" evidence="1">
    <location>
        <begin position="82"/>
        <end position="140"/>
    </location>
</feature>
<protein>
    <submittedName>
        <fullName evidence="2">Uncharacterized protein</fullName>
    </submittedName>
</protein>
<feature type="compositionally biased region" description="Basic and acidic residues" evidence="1">
    <location>
        <begin position="114"/>
        <end position="126"/>
    </location>
</feature>
<dbReference type="Gramene" id="KZN10732">
    <property type="protein sequence ID" value="KZN10732"/>
    <property type="gene ID" value="DCAR_003388"/>
</dbReference>
<dbReference type="EMBL" id="CP093343">
    <property type="protein sequence ID" value="WOG84412.1"/>
    <property type="molecule type" value="Genomic_DNA"/>
</dbReference>
<dbReference type="Proteomes" id="UP000077755">
    <property type="component" value="Chromosome 1"/>
</dbReference>
<sequence length="165" mass="17843">MPKTKSKDVAAETVSTDSLSFAGLICIEERSYESPKVHASPAKNSARGKGDPDFEFNSVIDKSVENASNNKSLADVLFSNGHLVPQANQSQTNSKNSSRPSRSSKKIGGGNKVGETETAKKTDTNRGNKNHTTGSRWFGQIIAMPCRDCRAVQPSPSMKEQSIRQ</sequence>
<reference evidence="2" key="1">
    <citation type="journal article" date="2016" name="Nat. Genet.">
        <title>A high-quality carrot genome assembly provides new insights into carotenoid accumulation and asterid genome evolution.</title>
        <authorList>
            <person name="Iorizzo M."/>
            <person name="Ellison S."/>
            <person name="Senalik D."/>
            <person name="Zeng P."/>
            <person name="Satapoomin P."/>
            <person name="Huang J."/>
            <person name="Bowman M."/>
            <person name="Iovene M."/>
            <person name="Sanseverino W."/>
            <person name="Cavagnaro P."/>
            <person name="Yildiz M."/>
            <person name="Macko-Podgorni A."/>
            <person name="Moranska E."/>
            <person name="Grzebelus E."/>
            <person name="Grzebelus D."/>
            <person name="Ashrafi H."/>
            <person name="Zheng Z."/>
            <person name="Cheng S."/>
            <person name="Spooner D."/>
            <person name="Van Deynze A."/>
            <person name="Simon P."/>
        </authorList>
    </citation>
    <scope>NUCLEOTIDE SEQUENCE</scope>
    <source>
        <tissue evidence="2">Leaf</tissue>
    </source>
</reference>
<proteinExistence type="predicted"/>
<keyword evidence="3" id="KW-1185">Reference proteome</keyword>
<feature type="region of interest" description="Disordered" evidence="1">
    <location>
        <begin position="32"/>
        <end position="55"/>
    </location>
</feature>
<evidence type="ECO:0000256" key="1">
    <source>
        <dbReference type="SAM" id="MobiDB-lite"/>
    </source>
</evidence>
<dbReference type="OMA" id="TEFEFGH"/>
<evidence type="ECO:0000313" key="2">
    <source>
        <dbReference type="EMBL" id="WOG84412.1"/>
    </source>
</evidence>
<evidence type="ECO:0000313" key="3">
    <source>
        <dbReference type="Proteomes" id="UP000077755"/>
    </source>
</evidence>
<name>A0A166I4E1_DAUCS</name>